<dbReference type="GO" id="GO:0031419">
    <property type="term" value="F:cobalamin binding"/>
    <property type="evidence" value="ECO:0007669"/>
    <property type="project" value="UniProtKB-KW"/>
</dbReference>
<dbReference type="EMBL" id="CP018911">
    <property type="protein sequence ID" value="AZU04477.1"/>
    <property type="molecule type" value="Genomic_DNA"/>
</dbReference>
<dbReference type="EC" id="1.17.4.1" evidence="3"/>
<dbReference type="PANTHER" id="PTHR43371">
    <property type="entry name" value="VITAMIN B12-DEPENDENT RIBONUCLEOTIDE REDUCTASE"/>
    <property type="match status" value="1"/>
</dbReference>
<evidence type="ECO:0000256" key="5">
    <source>
        <dbReference type="ARBA" id="ARBA00022628"/>
    </source>
</evidence>
<dbReference type="Proteomes" id="UP000286954">
    <property type="component" value="Chromosome"/>
</dbReference>
<name>A0A3T0EBA0_9PROT</name>
<reference evidence="15 16" key="1">
    <citation type="submission" date="2016-12" db="EMBL/GenBank/DDBJ databases">
        <title>The genome of dimorphic prosthecate Glycocaulis alkaliphilus 6b-8t, isolated from crude oil dictates its adaptability in petroleum environments.</title>
        <authorList>
            <person name="Wu X.-L."/>
            <person name="Geng S."/>
        </authorList>
    </citation>
    <scope>NUCLEOTIDE SEQUENCE [LARGE SCALE GENOMIC DNA]</scope>
    <source>
        <strain evidence="15 16">6B-8</strain>
    </source>
</reference>
<dbReference type="GO" id="GO:0004748">
    <property type="term" value="F:ribonucleoside-diphosphate reductase activity, thioredoxin disulfide as acceptor"/>
    <property type="evidence" value="ECO:0007669"/>
    <property type="project" value="UniProtKB-EC"/>
</dbReference>
<evidence type="ECO:0000256" key="10">
    <source>
        <dbReference type="ARBA" id="ARBA00025437"/>
    </source>
</evidence>
<evidence type="ECO:0000259" key="14">
    <source>
        <dbReference type="Pfam" id="PF12637"/>
    </source>
</evidence>
<evidence type="ECO:0000313" key="16">
    <source>
        <dbReference type="Proteomes" id="UP000286954"/>
    </source>
</evidence>
<evidence type="ECO:0000256" key="2">
    <source>
        <dbReference type="ARBA" id="ARBA00007405"/>
    </source>
</evidence>
<comment type="cofactor">
    <cofactor evidence="1">
        <name>adenosylcob(III)alamin</name>
        <dbReference type="ChEBI" id="CHEBI:18408"/>
    </cofactor>
</comment>
<feature type="domain" description="TSCPD" evidence="14">
    <location>
        <begin position="651"/>
        <end position="754"/>
    </location>
</feature>
<keyword evidence="5" id="KW-0846">Cobalamin</keyword>
<dbReference type="KEGG" id="gak:X907_1954"/>
<keyword evidence="6" id="KW-0237">DNA synthesis</keyword>
<evidence type="ECO:0000256" key="12">
    <source>
        <dbReference type="ARBA" id="ARBA00047754"/>
    </source>
</evidence>
<evidence type="ECO:0000256" key="11">
    <source>
        <dbReference type="ARBA" id="ARBA00033050"/>
    </source>
</evidence>
<comment type="function">
    <text evidence="10">Catalyzes the reduction of ribonucleotides to deoxyribonucleotides. May function to provide a pool of deoxyribonucleotide precursors for DNA repair during oxygen limitation and/or for immediate growth after restoration of oxygen.</text>
</comment>
<dbReference type="Pfam" id="PF12637">
    <property type="entry name" value="TSCPD"/>
    <property type="match status" value="1"/>
</dbReference>
<dbReference type="InterPro" id="IPR029072">
    <property type="entry name" value="YebC-like"/>
</dbReference>
<evidence type="ECO:0000256" key="1">
    <source>
        <dbReference type="ARBA" id="ARBA00001922"/>
    </source>
</evidence>
<comment type="similarity">
    <text evidence="2">Belongs to the ribonucleoside diphosphate reductase class-2 family.</text>
</comment>
<evidence type="ECO:0000256" key="4">
    <source>
        <dbReference type="ARBA" id="ARBA00014409"/>
    </source>
</evidence>
<evidence type="ECO:0000256" key="7">
    <source>
        <dbReference type="ARBA" id="ARBA00022741"/>
    </source>
</evidence>
<evidence type="ECO:0000256" key="13">
    <source>
        <dbReference type="SAM" id="MobiDB-lite"/>
    </source>
</evidence>
<proteinExistence type="inferred from homology"/>
<dbReference type="PANTHER" id="PTHR43371:SF1">
    <property type="entry name" value="RIBONUCLEOSIDE-DIPHOSPHATE REDUCTASE"/>
    <property type="match status" value="1"/>
</dbReference>
<dbReference type="InterPro" id="IPR024434">
    <property type="entry name" value="TSCPD_dom"/>
</dbReference>
<keyword evidence="7" id="KW-0547">Nucleotide-binding</keyword>
<protein>
    <recommendedName>
        <fullName evidence="4">Vitamin B12-dependent ribonucleotide reductase</fullName>
        <ecNumber evidence="3">1.17.4.1</ecNumber>
    </recommendedName>
    <alternativeName>
        <fullName evidence="11">Ribonucleoside-diphosphate reductase NrdJ</fullName>
    </alternativeName>
</protein>
<evidence type="ECO:0000256" key="6">
    <source>
        <dbReference type="ARBA" id="ARBA00022634"/>
    </source>
</evidence>
<keyword evidence="16" id="KW-1185">Reference proteome</keyword>
<dbReference type="GO" id="GO:0071897">
    <property type="term" value="P:DNA biosynthetic process"/>
    <property type="evidence" value="ECO:0007669"/>
    <property type="project" value="UniProtKB-KW"/>
</dbReference>
<feature type="region of interest" description="Disordered" evidence="13">
    <location>
        <begin position="806"/>
        <end position="848"/>
    </location>
</feature>
<feature type="region of interest" description="Disordered" evidence="13">
    <location>
        <begin position="1"/>
        <end position="29"/>
    </location>
</feature>
<accession>A0A3T0EBA0</accession>
<dbReference type="AlphaFoldDB" id="A0A3T0EBA0"/>
<dbReference type="GO" id="GO:0000166">
    <property type="term" value="F:nucleotide binding"/>
    <property type="evidence" value="ECO:0007669"/>
    <property type="project" value="UniProtKB-KW"/>
</dbReference>
<evidence type="ECO:0000256" key="3">
    <source>
        <dbReference type="ARBA" id="ARBA00012274"/>
    </source>
</evidence>
<keyword evidence="9" id="KW-0170">Cobalt</keyword>
<comment type="catalytic activity">
    <reaction evidence="12">
        <text>a 2'-deoxyribonucleoside 5'-diphosphate + [thioredoxin]-disulfide + H2O = a ribonucleoside 5'-diphosphate + [thioredoxin]-dithiol</text>
        <dbReference type="Rhea" id="RHEA:23252"/>
        <dbReference type="Rhea" id="RHEA-COMP:10698"/>
        <dbReference type="Rhea" id="RHEA-COMP:10700"/>
        <dbReference type="ChEBI" id="CHEBI:15377"/>
        <dbReference type="ChEBI" id="CHEBI:29950"/>
        <dbReference type="ChEBI" id="CHEBI:50058"/>
        <dbReference type="ChEBI" id="CHEBI:57930"/>
        <dbReference type="ChEBI" id="CHEBI:73316"/>
        <dbReference type="EC" id="1.17.4.1"/>
    </reaction>
</comment>
<gene>
    <name evidence="15" type="ORF">X907_1954</name>
</gene>
<keyword evidence="8" id="KW-0560">Oxidoreductase</keyword>
<dbReference type="InterPro" id="IPR050862">
    <property type="entry name" value="RdRp_reductase_class-2"/>
</dbReference>
<evidence type="ECO:0000256" key="9">
    <source>
        <dbReference type="ARBA" id="ARBA00023285"/>
    </source>
</evidence>
<dbReference type="RefSeq" id="WP_179951433.1">
    <property type="nucleotide sequence ID" value="NZ_BMFB01000003.1"/>
</dbReference>
<evidence type="ECO:0000256" key="8">
    <source>
        <dbReference type="ARBA" id="ARBA00023002"/>
    </source>
</evidence>
<dbReference type="SUPFAM" id="SSF75625">
    <property type="entry name" value="YebC-like"/>
    <property type="match status" value="1"/>
</dbReference>
<evidence type="ECO:0000313" key="15">
    <source>
        <dbReference type="EMBL" id="AZU04477.1"/>
    </source>
</evidence>
<organism evidence="15 16">
    <name type="scientific">Glycocaulis alkaliphilus</name>
    <dbReference type="NCBI Taxonomy" id="1434191"/>
    <lineage>
        <taxon>Bacteria</taxon>
        <taxon>Pseudomonadati</taxon>
        <taxon>Pseudomonadota</taxon>
        <taxon>Alphaproteobacteria</taxon>
        <taxon>Maricaulales</taxon>
        <taxon>Maricaulaceae</taxon>
        <taxon>Glycocaulis</taxon>
    </lineage>
</organism>
<sequence>MATSDSHLLPARLRGGETARRQQGGKKGSVHAMTINRRLTDEGADPLAGLEFADHLAGNADPDALTPHAVKISAPADWPESAVTALGLLTGADVSGGMLDGRKALESTAASLAALAGVKPDSIEAAEILASLAAREACPAPHLWRGETEADMPLETLASGPFEAGALISMINTAAMAGAASDVGARIVRDRLEAVALACINCDGSEGECFDPRHNRALARSVRAARRDGVPDAMIERAIARARQGIDTIEDGAGFVPDMPVNPVIEIGANLLTDTDQGARAFLRDLAATIWTHGQPALRFDDAVLPEPAIVLDLSAFAGDDAALEHAAARWGLVADKAEGSLLLAGLGALLALEGLAYDSDEGRARAAELASLVREASAAPVITGPAPAEIAGYLALATHGIDPAGIASNSPAARGFAQTLLAELDADTANAALAHAFGAGTLSGLNPGWLGALKEAGLDANALARIETMIADGAPVRHAFNRWTVGDEIAQRCGLSPERLEQAGTRLLEAFGVSALEIEAAERWVHGTGELHTCEALPEAFRAALAPVTPEARLTMAAALESALEAPAGLDLVLPGHATIDDVSALILSAAREGLKAVRIRREGEALYDLLATIEFDSADRGERPVFTGERIVERVVERPVERAASRRKLPDRRKGYIQKSTVGGHKVYLHTGEFEDGELGEIFIDMHKEGAAFRSLMNNFAISISIGLQYGVPLEEYVDAYVFTRFEPAGPVEGNDSIKHATSILDYLFRELGVSYLGREDLAQTDARKSDPGGIGNGVASEKVITGEEASRLISKGFSRGQLPDNVVMLGSQPRKTAPPPASGSGRKGDASPATRPEPVYSGEPCPRCGHFTLVEAGTELNCEACDWSGALPEG</sequence>